<dbReference type="AlphaFoldDB" id="A0A8R1IKX7"/>
<evidence type="ECO:0000256" key="4">
    <source>
        <dbReference type="ARBA" id="ARBA00023187"/>
    </source>
</evidence>
<keyword evidence="3" id="KW-0677">Repeat</keyword>
<evidence type="ECO:0000313" key="6">
    <source>
        <dbReference type="EnsemblMetazoa" id="CJA32461.1"/>
    </source>
</evidence>
<keyword evidence="7" id="KW-1185">Reference proteome</keyword>
<dbReference type="PANTHER" id="PTHR17204">
    <property type="entry name" value="PRE-MRNA PROCESSING PROTEIN PRP39-RELATED"/>
    <property type="match status" value="1"/>
</dbReference>
<evidence type="ECO:0000256" key="1">
    <source>
        <dbReference type="ARBA" id="ARBA00004123"/>
    </source>
</evidence>
<dbReference type="Gene3D" id="1.25.40.10">
    <property type="entry name" value="Tetratricopeptide repeat domain"/>
    <property type="match status" value="1"/>
</dbReference>
<proteinExistence type="predicted"/>
<evidence type="ECO:0000256" key="5">
    <source>
        <dbReference type="ARBA" id="ARBA00023242"/>
    </source>
</evidence>
<protein>
    <submittedName>
        <fullName evidence="6">Uncharacterized protein</fullName>
    </submittedName>
</protein>
<name>A0A8R1IKX7_CAEJA</name>
<dbReference type="Proteomes" id="UP000005237">
    <property type="component" value="Unassembled WGS sequence"/>
</dbReference>
<comment type="subcellular location">
    <subcellularLocation>
        <location evidence="1">Nucleus</location>
    </subcellularLocation>
</comment>
<evidence type="ECO:0000313" key="7">
    <source>
        <dbReference type="Proteomes" id="UP000005237"/>
    </source>
</evidence>
<dbReference type="GO" id="GO:0005685">
    <property type="term" value="C:U1 snRNP"/>
    <property type="evidence" value="ECO:0007669"/>
    <property type="project" value="TreeGrafter"/>
</dbReference>
<dbReference type="GO" id="GO:0000243">
    <property type="term" value="C:commitment complex"/>
    <property type="evidence" value="ECO:0007669"/>
    <property type="project" value="TreeGrafter"/>
</dbReference>
<keyword evidence="2" id="KW-0507">mRNA processing</keyword>
<organism evidence="6 7">
    <name type="scientific">Caenorhabditis japonica</name>
    <dbReference type="NCBI Taxonomy" id="281687"/>
    <lineage>
        <taxon>Eukaryota</taxon>
        <taxon>Metazoa</taxon>
        <taxon>Ecdysozoa</taxon>
        <taxon>Nematoda</taxon>
        <taxon>Chromadorea</taxon>
        <taxon>Rhabditida</taxon>
        <taxon>Rhabditina</taxon>
        <taxon>Rhabditomorpha</taxon>
        <taxon>Rhabditoidea</taxon>
        <taxon>Rhabditidae</taxon>
        <taxon>Peloderinae</taxon>
        <taxon>Caenorhabditis</taxon>
    </lineage>
</organism>
<dbReference type="EnsemblMetazoa" id="CJA32461.1">
    <property type="protein sequence ID" value="CJA32461.1"/>
    <property type="gene ID" value="WBGene00208308"/>
</dbReference>
<dbReference type="InterPro" id="IPR011990">
    <property type="entry name" value="TPR-like_helical_dom_sf"/>
</dbReference>
<evidence type="ECO:0000256" key="2">
    <source>
        <dbReference type="ARBA" id="ARBA00022664"/>
    </source>
</evidence>
<sequence length="138" mass="15905">MQIFIELKWQKNDFLDYFATKTLYARATEIAGLEYQSDRLWLEAIGFERAVYIDELCRGVTTANCKRIGVLFDKLLATPTYHAPSHFERYVSYLSTIEPHLLLCDKEYEEIMKLASKQLGKAVRGPIITLVSTAVHKL</sequence>
<keyword evidence="4" id="KW-0508">mRNA splicing</keyword>
<keyword evidence="5" id="KW-0539">Nucleus</keyword>
<dbReference type="GO" id="GO:0030627">
    <property type="term" value="F:pre-mRNA 5'-splice site binding"/>
    <property type="evidence" value="ECO:0007669"/>
    <property type="project" value="TreeGrafter"/>
</dbReference>
<evidence type="ECO:0000256" key="3">
    <source>
        <dbReference type="ARBA" id="ARBA00022737"/>
    </source>
</evidence>
<dbReference type="GO" id="GO:0071004">
    <property type="term" value="C:U2-type prespliceosome"/>
    <property type="evidence" value="ECO:0007669"/>
    <property type="project" value="TreeGrafter"/>
</dbReference>
<accession>A0A8R1IKX7</accession>
<dbReference type="PANTHER" id="PTHR17204:SF5">
    <property type="entry name" value="PRE-MRNA-PROCESSING FACTOR 39"/>
    <property type="match status" value="1"/>
</dbReference>
<reference evidence="7" key="1">
    <citation type="submission" date="2010-08" db="EMBL/GenBank/DDBJ databases">
        <authorList>
            <consortium name="Caenorhabditis japonica Sequencing Consortium"/>
            <person name="Wilson R.K."/>
        </authorList>
    </citation>
    <scope>NUCLEOTIDE SEQUENCE [LARGE SCALE GENOMIC DNA]</scope>
    <source>
        <strain evidence="7">DF5081</strain>
    </source>
</reference>
<dbReference type="GO" id="GO:0000395">
    <property type="term" value="P:mRNA 5'-splice site recognition"/>
    <property type="evidence" value="ECO:0007669"/>
    <property type="project" value="TreeGrafter"/>
</dbReference>
<reference evidence="6" key="2">
    <citation type="submission" date="2022-06" db="UniProtKB">
        <authorList>
            <consortium name="EnsemblMetazoa"/>
        </authorList>
    </citation>
    <scope>IDENTIFICATION</scope>
    <source>
        <strain evidence="6">DF5081</strain>
    </source>
</reference>